<feature type="compositionally biased region" description="Low complexity" evidence="1">
    <location>
        <begin position="454"/>
        <end position="473"/>
    </location>
</feature>
<reference evidence="3 4" key="1">
    <citation type="submission" date="2020-07" db="EMBL/GenBank/DDBJ databases">
        <title>Sequencing the genomes of 1000 actinobacteria strains.</title>
        <authorList>
            <person name="Klenk H.-P."/>
        </authorList>
    </citation>
    <scope>NUCLEOTIDE SEQUENCE [LARGE SCALE GENOMIC DNA]</scope>
    <source>
        <strain evidence="3 4">DSM 19082</strain>
    </source>
</reference>
<dbReference type="AlphaFoldDB" id="A0A852RM74"/>
<proteinExistence type="predicted"/>
<evidence type="ECO:0000256" key="2">
    <source>
        <dbReference type="SAM" id="SignalP"/>
    </source>
</evidence>
<dbReference type="Proteomes" id="UP000582231">
    <property type="component" value="Unassembled WGS sequence"/>
</dbReference>
<evidence type="ECO:0000313" key="3">
    <source>
        <dbReference type="EMBL" id="NYD32125.1"/>
    </source>
</evidence>
<evidence type="ECO:0000256" key="1">
    <source>
        <dbReference type="SAM" id="MobiDB-lite"/>
    </source>
</evidence>
<name>A0A852RM74_9ACTN</name>
<feature type="compositionally biased region" description="Pro residues" evidence="1">
    <location>
        <begin position="495"/>
        <end position="521"/>
    </location>
</feature>
<feature type="compositionally biased region" description="Basic residues" evidence="1">
    <location>
        <begin position="478"/>
        <end position="494"/>
    </location>
</feature>
<keyword evidence="4" id="KW-1185">Reference proteome</keyword>
<accession>A0A852RM74</accession>
<dbReference type="InterPro" id="IPR006311">
    <property type="entry name" value="TAT_signal"/>
</dbReference>
<organism evidence="3 4">
    <name type="scientific">Nocardioides kongjuensis</name>
    <dbReference type="NCBI Taxonomy" id="349522"/>
    <lineage>
        <taxon>Bacteria</taxon>
        <taxon>Bacillati</taxon>
        <taxon>Actinomycetota</taxon>
        <taxon>Actinomycetes</taxon>
        <taxon>Propionibacteriales</taxon>
        <taxon>Nocardioidaceae</taxon>
        <taxon>Nocardioides</taxon>
    </lineage>
</organism>
<sequence length="591" mass="63978">MATSPPPARAARRAVLTGAAAGVGAVLARPGAALAAPDVRGYPATPVPDAATWHGIRRFTAGYTPALRAQVAEAGGFDAWFARQLDGSYDDAWYETTSRWWFSVNADAATVWQRDRADVESLWWADANYQSWAMVRRFGSQRQVLEAMAELWEHHLHVTAQGAVGPFRTPYGKEIRKHALGRFSDLLEAAITHPAMSVYLGNANSTKSAPNENLGRELLELHTVGVGQYDETDVKNSARLLTGFKVGIWTTWATSYDPNAHWTGPVRVMGFSHPNSDPDGRAALSAYLRYLARHPATARRVARKLAVRFVSDTPSDALVDDLAAVYADHDTDISAVLLALVASAEFKAAADAKVRTPPEDVVATYRALGVELTGRPTGLGDETAANTMLWQAQRIGAKPFDWPRPDGRPDTAAAWSSTSRFLASLDIHSTMSGGWWPEQGARYREPVDWLPSAPSGAATASADPAVPAAGEAPLVVARPKKDKKKKKKKKKRKPPAPPPATPQAPDPVLPEPPAEPQPPTTPVASIRFDELVDHLCRTMLGQPVAPTMLQAACEAAGCAPTDVITSQHRIVAWEMPRLLTVLLDSPLHMTR</sequence>
<dbReference type="RefSeq" id="WP_179728346.1">
    <property type="nucleotide sequence ID" value="NZ_BAABEF010000001.1"/>
</dbReference>
<dbReference type="Pfam" id="PF08811">
    <property type="entry name" value="DUF1800"/>
    <property type="match status" value="1"/>
</dbReference>
<keyword evidence="2" id="KW-0732">Signal</keyword>
<evidence type="ECO:0000313" key="4">
    <source>
        <dbReference type="Proteomes" id="UP000582231"/>
    </source>
</evidence>
<feature type="chain" id="PRO_5032273672" evidence="2">
    <location>
        <begin position="36"/>
        <end position="591"/>
    </location>
</feature>
<gene>
    <name evidence="3" type="ORF">BJ958_003671</name>
</gene>
<dbReference type="EMBL" id="JACCBF010000001">
    <property type="protein sequence ID" value="NYD32125.1"/>
    <property type="molecule type" value="Genomic_DNA"/>
</dbReference>
<protein>
    <submittedName>
        <fullName evidence="3">Uncharacterized protein (DUF1800 family)</fullName>
    </submittedName>
</protein>
<dbReference type="PROSITE" id="PS51318">
    <property type="entry name" value="TAT"/>
    <property type="match status" value="1"/>
</dbReference>
<dbReference type="InterPro" id="IPR014917">
    <property type="entry name" value="DUF1800"/>
</dbReference>
<comment type="caution">
    <text evidence="3">The sequence shown here is derived from an EMBL/GenBank/DDBJ whole genome shotgun (WGS) entry which is preliminary data.</text>
</comment>
<feature type="region of interest" description="Disordered" evidence="1">
    <location>
        <begin position="454"/>
        <end position="522"/>
    </location>
</feature>
<feature type="signal peptide" evidence="2">
    <location>
        <begin position="1"/>
        <end position="35"/>
    </location>
</feature>